<dbReference type="RefSeq" id="WP_204517884.1">
    <property type="nucleotide sequence ID" value="NZ_BAABIN010000020.1"/>
</dbReference>
<evidence type="ECO:0000313" key="1">
    <source>
        <dbReference type="EMBL" id="MBM7590165.1"/>
    </source>
</evidence>
<gene>
    <name evidence="1" type="ORF">JOD01_001769</name>
</gene>
<name>A0A938XYR9_9BACL</name>
<dbReference type="InterPro" id="IPR036209">
    <property type="entry name" value="YwmB-like_sf"/>
</dbReference>
<proteinExistence type="predicted"/>
<dbReference type="Proteomes" id="UP000717624">
    <property type="component" value="Unassembled WGS sequence"/>
</dbReference>
<organism evidence="1 2">
    <name type="scientific">Brevibacillus fulvus</name>
    <dbReference type="NCBI Taxonomy" id="1125967"/>
    <lineage>
        <taxon>Bacteria</taxon>
        <taxon>Bacillati</taxon>
        <taxon>Bacillota</taxon>
        <taxon>Bacilli</taxon>
        <taxon>Bacillales</taxon>
        <taxon>Paenibacillaceae</taxon>
        <taxon>Brevibacillus</taxon>
    </lineage>
</organism>
<evidence type="ECO:0000313" key="2">
    <source>
        <dbReference type="Proteomes" id="UP000717624"/>
    </source>
</evidence>
<protein>
    <recommendedName>
        <fullName evidence="3">TATA-box binding</fullName>
    </recommendedName>
</protein>
<dbReference type="Pfam" id="PF08680">
    <property type="entry name" value="DUF1779"/>
    <property type="match status" value="1"/>
</dbReference>
<sequence>MGKKYGWLAIVFIAAAVLYLIPVEAKQGYTGELDGLLRAVRATGAEIQEAETRTRVELGTVTSPKELGELAYKWSNRFDLVIINDLQLENGRYTFHSQANFQHVAIDLRLVGVPYSAGLDAYLVLILRETGSEPQDIEKLQQQVETAFRAAGIIPQFSTCIRGMYSDKLGDDQQEGKILSIFRSLQANEIERLQDETVISVSGYTPVWKQSLNINGRKMNLQAATHRDTQSPGTRLTVGTPIITAEY</sequence>
<dbReference type="SUPFAM" id="SSF143842">
    <property type="entry name" value="YwmB-like"/>
    <property type="match status" value="1"/>
</dbReference>
<dbReference type="AlphaFoldDB" id="A0A938XYR9"/>
<dbReference type="InterPro" id="IPR014794">
    <property type="entry name" value="DUF1779"/>
</dbReference>
<dbReference type="EMBL" id="JAFBEB010000005">
    <property type="protein sequence ID" value="MBM7590165.1"/>
    <property type="molecule type" value="Genomic_DNA"/>
</dbReference>
<comment type="caution">
    <text evidence="1">The sequence shown here is derived from an EMBL/GenBank/DDBJ whole genome shotgun (WGS) entry which is preliminary data.</text>
</comment>
<evidence type="ECO:0008006" key="3">
    <source>
        <dbReference type="Google" id="ProtNLM"/>
    </source>
</evidence>
<dbReference type="Gene3D" id="3.30.360.40">
    <property type="entry name" value="YwmB-like"/>
    <property type="match status" value="1"/>
</dbReference>
<reference evidence="1" key="1">
    <citation type="submission" date="2021-01" db="EMBL/GenBank/DDBJ databases">
        <title>Genomic Encyclopedia of Type Strains, Phase IV (KMG-IV): sequencing the most valuable type-strain genomes for metagenomic binning, comparative biology and taxonomic classification.</title>
        <authorList>
            <person name="Goeker M."/>
        </authorList>
    </citation>
    <scope>NUCLEOTIDE SEQUENCE</scope>
    <source>
        <strain evidence="1">DSM 25523</strain>
    </source>
</reference>
<accession>A0A938XYR9</accession>
<keyword evidence="2" id="KW-1185">Reference proteome</keyword>